<accession>A0A4Z2EE38</accession>
<dbReference type="InterPro" id="IPR012904">
    <property type="entry name" value="OGG_N"/>
</dbReference>
<dbReference type="GO" id="GO:0005634">
    <property type="term" value="C:nucleus"/>
    <property type="evidence" value="ECO:0007669"/>
    <property type="project" value="TreeGrafter"/>
</dbReference>
<protein>
    <submittedName>
        <fullName evidence="8">N-glycosylase/DNA lyase</fullName>
    </submittedName>
</protein>
<feature type="domain" description="8-oxoguanine DNA glycosylase N-terminal" evidence="7">
    <location>
        <begin position="17"/>
        <end position="157"/>
    </location>
</feature>
<dbReference type="GO" id="GO:0034039">
    <property type="term" value="F:8-oxo-7,8-dihydroguanine DNA N-glycosylase activity"/>
    <property type="evidence" value="ECO:0007669"/>
    <property type="project" value="TreeGrafter"/>
</dbReference>
<dbReference type="GO" id="GO:0016829">
    <property type="term" value="F:lyase activity"/>
    <property type="evidence" value="ECO:0007669"/>
    <property type="project" value="UniProtKB-KW"/>
</dbReference>
<evidence type="ECO:0000256" key="5">
    <source>
        <dbReference type="ARBA" id="ARBA00023295"/>
    </source>
</evidence>
<dbReference type="PANTHER" id="PTHR10242:SF2">
    <property type="entry name" value="N-GLYCOSYLASE_DNA LYASE"/>
    <property type="match status" value="1"/>
</dbReference>
<keyword evidence="9" id="KW-1185">Reference proteome</keyword>
<dbReference type="GO" id="GO:0006289">
    <property type="term" value="P:nucleotide-excision repair"/>
    <property type="evidence" value="ECO:0007669"/>
    <property type="project" value="InterPro"/>
</dbReference>
<dbReference type="Proteomes" id="UP000314294">
    <property type="component" value="Unassembled WGS sequence"/>
</dbReference>
<dbReference type="EMBL" id="SRLO01009055">
    <property type="protein sequence ID" value="TNN27011.1"/>
    <property type="molecule type" value="Genomic_DNA"/>
</dbReference>
<sequence>MAKHALLSSGARAWRSLACARSELRLDLTLGGGQSFRWRETAQGHWTGVMGGRVWTLTQTDDTLWYHVYRSSAGGRKRRKRRAGAALQVEYDKLGKEEGPVAGTPVQEEEEEEQEQEEEEEKMLRDYFQLKVQLGPLYLAWGSADPHFQSIAHTFTGQAVCYLSKLLPQYTYIYV</sequence>
<keyword evidence="5" id="KW-0326">Glycosidase</keyword>
<proteinExistence type="predicted"/>
<evidence type="ECO:0000256" key="3">
    <source>
        <dbReference type="ARBA" id="ARBA00023204"/>
    </source>
</evidence>
<evidence type="ECO:0000259" key="7">
    <source>
        <dbReference type="Pfam" id="PF07934"/>
    </source>
</evidence>
<evidence type="ECO:0000256" key="1">
    <source>
        <dbReference type="ARBA" id="ARBA00022763"/>
    </source>
</evidence>
<evidence type="ECO:0000256" key="4">
    <source>
        <dbReference type="ARBA" id="ARBA00023239"/>
    </source>
</evidence>
<reference evidence="8 9" key="1">
    <citation type="submission" date="2019-03" db="EMBL/GenBank/DDBJ databases">
        <title>First draft genome of Liparis tanakae, snailfish: a comprehensive survey of snailfish specific genes.</title>
        <authorList>
            <person name="Kim W."/>
            <person name="Song I."/>
            <person name="Jeong J.-H."/>
            <person name="Kim D."/>
            <person name="Kim S."/>
            <person name="Ryu S."/>
            <person name="Song J.Y."/>
            <person name="Lee S.K."/>
        </authorList>
    </citation>
    <scope>NUCLEOTIDE SEQUENCE [LARGE SCALE GENOMIC DNA]</scope>
    <source>
        <tissue evidence="8">Muscle</tissue>
    </source>
</reference>
<dbReference type="FunFam" id="3.30.310.40:FF:000001">
    <property type="entry name" value="N-glycosylase/DNA lyase isoform X2"/>
    <property type="match status" value="1"/>
</dbReference>
<dbReference type="Pfam" id="PF07934">
    <property type="entry name" value="OGG_N"/>
    <property type="match status" value="1"/>
</dbReference>
<keyword evidence="4 8" id="KW-0456">Lyase</keyword>
<dbReference type="AlphaFoldDB" id="A0A4Z2EE38"/>
<keyword evidence="2" id="KW-0378">Hydrolase</keyword>
<evidence type="ECO:0000313" key="8">
    <source>
        <dbReference type="EMBL" id="TNN27011.1"/>
    </source>
</evidence>
<evidence type="ECO:0000256" key="2">
    <source>
        <dbReference type="ARBA" id="ARBA00022801"/>
    </source>
</evidence>
<dbReference type="InterPro" id="IPR052054">
    <property type="entry name" value="Oxidative_DNA_repair_enzyme"/>
</dbReference>
<organism evidence="8 9">
    <name type="scientific">Liparis tanakae</name>
    <name type="common">Tanaka's snailfish</name>
    <dbReference type="NCBI Taxonomy" id="230148"/>
    <lineage>
        <taxon>Eukaryota</taxon>
        <taxon>Metazoa</taxon>
        <taxon>Chordata</taxon>
        <taxon>Craniata</taxon>
        <taxon>Vertebrata</taxon>
        <taxon>Euteleostomi</taxon>
        <taxon>Actinopterygii</taxon>
        <taxon>Neopterygii</taxon>
        <taxon>Teleostei</taxon>
        <taxon>Neoteleostei</taxon>
        <taxon>Acanthomorphata</taxon>
        <taxon>Eupercaria</taxon>
        <taxon>Perciformes</taxon>
        <taxon>Cottioidei</taxon>
        <taxon>Cottales</taxon>
        <taxon>Liparidae</taxon>
        <taxon>Liparis</taxon>
    </lineage>
</organism>
<comment type="caution">
    <text evidence="8">The sequence shown here is derived from an EMBL/GenBank/DDBJ whole genome shotgun (WGS) entry which is preliminary data.</text>
</comment>
<feature type="compositionally biased region" description="Acidic residues" evidence="6">
    <location>
        <begin position="107"/>
        <end position="120"/>
    </location>
</feature>
<feature type="region of interest" description="Disordered" evidence="6">
    <location>
        <begin position="94"/>
        <end position="120"/>
    </location>
</feature>
<dbReference type="Gene3D" id="3.30.310.40">
    <property type="match status" value="1"/>
</dbReference>
<keyword evidence="3" id="KW-0234">DNA repair</keyword>
<dbReference type="GO" id="GO:0003684">
    <property type="term" value="F:damaged DNA binding"/>
    <property type="evidence" value="ECO:0007669"/>
    <property type="project" value="InterPro"/>
</dbReference>
<dbReference type="GO" id="GO:0006285">
    <property type="term" value="P:base-excision repair, AP site formation"/>
    <property type="evidence" value="ECO:0007669"/>
    <property type="project" value="TreeGrafter"/>
</dbReference>
<evidence type="ECO:0000313" key="9">
    <source>
        <dbReference type="Proteomes" id="UP000314294"/>
    </source>
</evidence>
<evidence type="ECO:0000256" key="6">
    <source>
        <dbReference type="SAM" id="MobiDB-lite"/>
    </source>
</evidence>
<dbReference type="SUPFAM" id="SSF55945">
    <property type="entry name" value="TATA-box binding protein-like"/>
    <property type="match status" value="1"/>
</dbReference>
<keyword evidence="1" id="KW-0227">DNA damage</keyword>
<dbReference type="PANTHER" id="PTHR10242">
    <property type="entry name" value="8-OXOGUANINE DNA GLYCOSYLASE"/>
    <property type="match status" value="1"/>
</dbReference>
<dbReference type="OrthoDB" id="238681at2759"/>
<name>A0A4Z2EE38_9TELE</name>
<gene>
    <name evidence="8" type="primary">Ogg1_0</name>
    <name evidence="8" type="ORF">EYF80_062845</name>
</gene>